<comment type="caution">
    <text evidence="2">The sequence shown here is derived from an EMBL/GenBank/DDBJ whole genome shotgun (WGS) entry which is preliminary data.</text>
</comment>
<proteinExistence type="predicted"/>
<sequence length="209" mass="24863">MFLLSVVVFLLGVFSISLHVLLAFLHQSAFGRGHRGLSIVRGVSYLSSFFPCSRFWWRLPFLDFSRCRPPLRFAFSPDSSLLGRFEILRVCDVFTRDFLVQVFFLPSLVRFFTRRQCRWYAWSIRTFNRPHFFFLFLSSLQESPIIVLPLPSEGFPSPTVPLARHPSSDRFRPVYNVFFLRRLCLRFLGLFRFHFTSSWHFFTRVRPEV</sequence>
<dbReference type="EMBL" id="BMAV01018396">
    <property type="protein sequence ID" value="GFY70751.1"/>
    <property type="molecule type" value="Genomic_DNA"/>
</dbReference>
<reference evidence="2" key="1">
    <citation type="submission" date="2020-08" db="EMBL/GenBank/DDBJ databases">
        <title>Multicomponent nature underlies the extraordinary mechanical properties of spider dragline silk.</title>
        <authorList>
            <person name="Kono N."/>
            <person name="Nakamura H."/>
            <person name="Mori M."/>
            <person name="Yoshida Y."/>
            <person name="Ohtoshi R."/>
            <person name="Malay A.D."/>
            <person name="Moran D.A.P."/>
            <person name="Tomita M."/>
            <person name="Numata K."/>
            <person name="Arakawa K."/>
        </authorList>
    </citation>
    <scope>NUCLEOTIDE SEQUENCE</scope>
</reference>
<dbReference type="Proteomes" id="UP000886998">
    <property type="component" value="Unassembled WGS sequence"/>
</dbReference>
<keyword evidence="3" id="KW-1185">Reference proteome</keyword>
<keyword evidence="1" id="KW-0472">Membrane</keyword>
<keyword evidence="1" id="KW-1133">Transmembrane helix</keyword>
<dbReference type="AlphaFoldDB" id="A0A8X6YD89"/>
<evidence type="ECO:0000256" key="1">
    <source>
        <dbReference type="SAM" id="Phobius"/>
    </source>
</evidence>
<name>A0A8X6YD89_9ARAC</name>
<gene>
    <name evidence="2" type="ORF">TNIN_27801</name>
</gene>
<protein>
    <submittedName>
        <fullName evidence="2">Uncharacterized protein</fullName>
    </submittedName>
</protein>
<organism evidence="2 3">
    <name type="scientific">Trichonephila inaurata madagascariensis</name>
    <dbReference type="NCBI Taxonomy" id="2747483"/>
    <lineage>
        <taxon>Eukaryota</taxon>
        <taxon>Metazoa</taxon>
        <taxon>Ecdysozoa</taxon>
        <taxon>Arthropoda</taxon>
        <taxon>Chelicerata</taxon>
        <taxon>Arachnida</taxon>
        <taxon>Araneae</taxon>
        <taxon>Araneomorphae</taxon>
        <taxon>Entelegynae</taxon>
        <taxon>Araneoidea</taxon>
        <taxon>Nephilidae</taxon>
        <taxon>Trichonephila</taxon>
        <taxon>Trichonephila inaurata</taxon>
    </lineage>
</organism>
<feature type="transmembrane region" description="Helical" evidence="1">
    <location>
        <begin position="6"/>
        <end position="25"/>
    </location>
</feature>
<evidence type="ECO:0000313" key="3">
    <source>
        <dbReference type="Proteomes" id="UP000886998"/>
    </source>
</evidence>
<accession>A0A8X6YD89</accession>
<keyword evidence="1" id="KW-0812">Transmembrane</keyword>
<evidence type="ECO:0000313" key="2">
    <source>
        <dbReference type="EMBL" id="GFY70751.1"/>
    </source>
</evidence>